<dbReference type="AlphaFoldDB" id="A0A368JM84"/>
<feature type="transmembrane region" description="Helical" evidence="1">
    <location>
        <begin position="36"/>
        <end position="57"/>
    </location>
</feature>
<reference evidence="2 3" key="1">
    <citation type="submission" date="2018-07" db="EMBL/GenBank/DDBJ databases">
        <title>Genome analysis of Larkinella rosea.</title>
        <authorList>
            <person name="Zhou Z."/>
            <person name="Wang G."/>
        </authorList>
    </citation>
    <scope>NUCLEOTIDE SEQUENCE [LARGE SCALE GENOMIC DNA]</scope>
    <source>
        <strain evidence="3">zzj9</strain>
    </source>
</reference>
<dbReference type="EMBL" id="QOWE01000011">
    <property type="protein sequence ID" value="RCR68770.1"/>
    <property type="molecule type" value="Genomic_DNA"/>
</dbReference>
<dbReference type="Pfam" id="PF14092">
    <property type="entry name" value="DUF4270"/>
    <property type="match status" value="1"/>
</dbReference>
<evidence type="ECO:0000256" key="1">
    <source>
        <dbReference type="SAM" id="Phobius"/>
    </source>
</evidence>
<protein>
    <submittedName>
        <fullName evidence="2">DUF4270 family protein</fullName>
    </submittedName>
</protein>
<accession>A0A368JM84</accession>
<evidence type="ECO:0000313" key="2">
    <source>
        <dbReference type="EMBL" id="RCR68770.1"/>
    </source>
</evidence>
<organism evidence="2 3">
    <name type="scientific">Larkinella punicea</name>
    <dbReference type="NCBI Taxonomy" id="2315727"/>
    <lineage>
        <taxon>Bacteria</taxon>
        <taxon>Pseudomonadati</taxon>
        <taxon>Bacteroidota</taxon>
        <taxon>Cytophagia</taxon>
        <taxon>Cytophagales</taxon>
        <taxon>Spirosomataceae</taxon>
        <taxon>Larkinella</taxon>
    </lineage>
</organism>
<dbReference type="Proteomes" id="UP000253383">
    <property type="component" value="Unassembled WGS sequence"/>
</dbReference>
<keyword evidence="1" id="KW-0812">Transmembrane</keyword>
<dbReference type="InterPro" id="IPR025366">
    <property type="entry name" value="DUF4270"/>
</dbReference>
<keyword evidence="3" id="KW-1185">Reference proteome</keyword>
<comment type="caution">
    <text evidence="2">The sequence shown here is derived from an EMBL/GenBank/DDBJ whole genome shotgun (WGS) entry which is preliminary data.</text>
</comment>
<keyword evidence="1" id="KW-0472">Membrane</keyword>
<evidence type="ECO:0000313" key="3">
    <source>
        <dbReference type="Proteomes" id="UP000253383"/>
    </source>
</evidence>
<sequence>MICPTRNLNSPKKARKLLINITTFIRNWRANRSRQSVSTIQLSLMAVMFALVSVLVACEEPKDIGLAPPTAIGVLYTDTLTVETSTILLDSVVTDRNSRLLVGQYTDPVFGKVVAKTFGQLYVEGGSFKTEGEIVYDSLRVLVGYSYVYGDTTRAQEILVHRLTEDLDSTKRYTNASSVAYAAEPLAKIKLTPTAVGGAGYARLPDALGRELLELSKGSGIVQADFRKVFKGIAVVPGATNTTVFGFSNNMFIELYYHKSADTTKVLSIDFFTTAGLPSFSQVKVDRSGTKLAALSLTNSLTGADTGGEMFVQSAAGVTTKVNFPTIENLKKESGRIAINRAELSLFVKGSSPGGPVPSVMTLAQTDANNRLLYTPETGTGTRLLHLLQTQSGTFQTANKWYYPQIVGYSSRQKTYTFDVTTYLQAILVGFQANNGLALLPATNTSLVTTSQTTGAPSFLAQPYLNNQLNGAILNGPVSAKLVVFYTYTP</sequence>
<proteinExistence type="predicted"/>
<gene>
    <name evidence="2" type="ORF">DUE52_14915</name>
</gene>
<name>A0A368JM84_9BACT</name>
<dbReference type="OrthoDB" id="1092930at2"/>
<keyword evidence="1" id="KW-1133">Transmembrane helix</keyword>